<dbReference type="PANTHER" id="PTHR32322:SF18">
    <property type="entry name" value="S-ADENOSYLMETHIONINE_S-ADENOSYLHOMOCYSTEINE TRANSPORTER"/>
    <property type="match status" value="1"/>
</dbReference>
<comment type="subcellular location">
    <subcellularLocation>
        <location evidence="1">Cell membrane</location>
        <topology evidence="1">Multi-pass membrane protein</topology>
    </subcellularLocation>
</comment>
<evidence type="ECO:0000256" key="2">
    <source>
        <dbReference type="ARBA" id="ARBA00022475"/>
    </source>
</evidence>
<protein>
    <submittedName>
        <fullName evidence="8">DMT family transporter</fullName>
    </submittedName>
</protein>
<feature type="domain" description="EamA" evidence="7">
    <location>
        <begin position="12"/>
        <end position="139"/>
    </location>
</feature>
<keyword evidence="5 6" id="KW-0472">Membrane</keyword>
<dbReference type="Pfam" id="PF00892">
    <property type="entry name" value="EamA"/>
    <property type="match status" value="2"/>
</dbReference>
<feature type="transmembrane region" description="Helical" evidence="6">
    <location>
        <begin position="243"/>
        <end position="262"/>
    </location>
</feature>
<evidence type="ECO:0000256" key="6">
    <source>
        <dbReference type="SAM" id="Phobius"/>
    </source>
</evidence>
<dbReference type="PANTHER" id="PTHR32322">
    <property type="entry name" value="INNER MEMBRANE TRANSPORTER"/>
    <property type="match status" value="1"/>
</dbReference>
<feature type="transmembrane region" description="Helical" evidence="6">
    <location>
        <begin position="212"/>
        <end position="231"/>
    </location>
</feature>
<evidence type="ECO:0000313" key="9">
    <source>
        <dbReference type="Proteomes" id="UP001595692"/>
    </source>
</evidence>
<gene>
    <name evidence="8" type="ORF">ACFOSS_13565</name>
</gene>
<keyword evidence="4 6" id="KW-1133">Transmembrane helix</keyword>
<name>A0ABV8CQW2_9GAMM</name>
<sequence length="299" mass="32902">MSTRNTASDFTLLFGLWLVWGYSWVASKIGLDFATPLQMAAYRLTLAVLILGALLWWRRGQWCVPPLWPTLWLGLTQTTGFTLLSTLALLQAGTGKVTILCYTMPFWTLILARLFLREHLRPIQWLAVGLALAGLVCVLSPWHGRAGWQGELLALGAGLAWAISAIIAKRMRESHQVDTLGLTFWQLLLGVVPLLVLTLVWPQPAVTWKIEFVVILVFNGCIAAGLGWLAWLHLLSRLSAGTAGLNVLAIPAVALICAWLQLGDVPTVFEWIGIGLIAIALGLLATLNYLFERQGLTMQ</sequence>
<feature type="transmembrane region" description="Helical" evidence="6">
    <location>
        <begin position="97"/>
        <end position="116"/>
    </location>
</feature>
<feature type="transmembrane region" description="Helical" evidence="6">
    <location>
        <begin position="123"/>
        <end position="142"/>
    </location>
</feature>
<dbReference type="Proteomes" id="UP001595692">
    <property type="component" value="Unassembled WGS sequence"/>
</dbReference>
<evidence type="ECO:0000256" key="5">
    <source>
        <dbReference type="ARBA" id="ARBA00023136"/>
    </source>
</evidence>
<reference evidence="9" key="1">
    <citation type="journal article" date="2019" name="Int. J. Syst. Evol. Microbiol.">
        <title>The Global Catalogue of Microorganisms (GCM) 10K type strain sequencing project: providing services to taxonomists for standard genome sequencing and annotation.</title>
        <authorList>
            <consortium name="The Broad Institute Genomics Platform"/>
            <consortium name="The Broad Institute Genome Sequencing Center for Infectious Disease"/>
            <person name="Wu L."/>
            <person name="Ma J."/>
        </authorList>
    </citation>
    <scope>NUCLEOTIDE SEQUENCE [LARGE SCALE GENOMIC DNA]</scope>
    <source>
        <strain evidence="9">CCUG 54939</strain>
    </source>
</reference>
<dbReference type="EMBL" id="JBHSAF010000014">
    <property type="protein sequence ID" value="MFC3914489.1"/>
    <property type="molecule type" value="Genomic_DNA"/>
</dbReference>
<dbReference type="InterPro" id="IPR000620">
    <property type="entry name" value="EamA_dom"/>
</dbReference>
<feature type="transmembrane region" description="Helical" evidence="6">
    <location>
        <begin position="70"/>
        <end position="91"/>
    </location>
</feature>
<feature type="transmembrane region" description="Helical" evidence="6">
    <location>
        <begin position="148"/>
        <end position="168"/>
    </location>
</feature>
<dbReference type="RefSeq" id="WP_377153413.1">
    <property type="nucleotide sequence ID" value="NZ_JBHSAF010000014.1"/>
</dbReference>
<keyword evidence="3 6" id="KW-0812">Transmembrane</keyword>
<evidence type="ECO:0000256" key="4">
    <source>
        <dbReference type="ARBA" id="ARBA00022989"/>
    </source>
</evidence>
<evidence type="ECO:0000256" key="1">
    <source>
        <dbReference type="ARBA" id="ARBA00004651"/>
    </source>
</evidence>
<dbReference type="InterPro" id="IPR050638">
    <property type="entry name" value="AA-Vitamin_Transporters"/>
</dbReference>
<keyword evidence="9" id="KW-1185">Reference proteome</keyword>
<organism evidence="8 9">
    <name type="scientific">Pseudaeromonas sharmana</name>
    <dbReference type="NCBI Taxonomy" id="328412"/>
    <lineage>
        <taxon>Bacteria</taxon>
        <taxon>Pseudomonadati</taxon>
        <taxon>Pseudomonadota</taxon>
        <taxon>Gammaproteobacteria</taxon>
        <taxon>Aeromonadales</taxon>
        <taxon>Aeromonadaceae</taxon>
        <taxon>Pseudaeromonas</taxon>
    </lineage>
</organism>
<feature type="transmembrane region" description="Helical" evidence="6">
    <location>
        <begin position="180"/>
        <end position="200"/>
    </location>
</feature>
<evidence type="ECO:0000256" key="3">
    <source>
        <dbReference type="ARBA" id="ARBA00022692"/>
    </source>
</evidence>
<feature type="transmembrane region" description="Helical" evidence="6">
    <location>
        <begin position="268"/>
        <end position="291"/>
    </location>
</feature>
<evidence type="ECO:0000259" key="7">
    <source>
        <dbReference type="Pfam" id="PF00892"/>
    </source>
</evidence>
<feature type="domain" description="EamA" evidence="7">
    <location>
        <begin position="149"/>
        <end position="284"/>
    </location>
</feature>
<evidence type="ECO:0000313" key="8">
    <source>
        <dbReference type="EMBL" id="MFC3914489.1"/>
    </source>
</evidence>
<comment type="caution">
    <text evidence="8">The sequence shown here is derived from an EMBL/GenBank/DDBJ whole genome shotgun (WGS) entry which is preliminary data.</text>
</comment>
<keyword evidence="2" id="KW-1003">Cell membrane</keyword>
<dbReference type="SUPFAM" id="SSF103481">
    <property type="entry name" value="Multidrug resistance efflux transporter EmrE"/>
    <property type="match status" value="2"/>
</dbReference>
<feature type="transmembrane region" description="Helical" evidence="6">
    <location>
        <begin position="41"/>
        <end position="58"/>
    </location>
</feature>
<accession>A0ABV8CQW2</accession>
<dbReference type="InterPro" id="IPR037185">
    <property type="entry name" value="EmrE-like"/>
</dbReference>
<proteinExistence type="predicted"/>